<proteinExistence type="predicted"/>
<keyword evidence="1" id="KW-1185">Reference proteome</keyword>
<name>A0A0K0D435_ANGCA</name>
<protein>
    <submittedName>
        <fullName evidence="2">Ferritin</fullName>
    </submittedName>
</protein>
<accession>A0A0K0D435</accession>
<dbReference type="AlphaFoldDB" id="A0A0K0D435"/>
<evidence type="ECO:0000313" key="2">
    <source>
        <dbReference type="WBParaSite" id="ACAC_0000483001-mRNA-1"/>
    </source>
</evidence>
<dbReference type="Proteomes" id="UP000035642">
    <property type="component" value="Unassembled WGS sequence"/>
</dbReference>
<reference evidence="1" key="1">
    <citation type="submission" date="2012-09" db="EMBL/GenBank/DDBJ databases">
        <authorList>
            <person name="Martin A.A."/>
        </authorList>
    </citation>
    <scope>NUCLEOTIDE SEQUENCE</scope>
</reference>
<reference evidence="2" key="2">
    <citation type="submission" date="2017-02" db="UniProtKB">
        <authorList>
            <consortium name="WormBaseParasite"/>
        </authorList>
    </citation>
    <scope>IDENTIFICATION</scope>
</reference>
<sequence length="82" mass="9335">MFILIVPHVFTVLSEQHAYSVCTTSIYVFLESITQRSRLDDGYKFVREAIEREKNHVISFGVSENIMPDQLAKVETGASDLI</sequence>
<organism evidence="1 2">
    <name type="scientific">Angiostrongylus cantonensis</name>
    <name type="common">Rat lungworm</name>
    <dbReference type="NCBI Taxonomy" id="6313"/>
    <lineage>
        <taxon>Eukaryota</taxon>
        <taxon>Metazoa</taxon>
        <taxon>Ecdysozoa</taxon>
        <taxon>Nematoda</taxon>
        <taxon>Chromadorea</taxon>
        <taxon>Rhabditida</taxon>
        <taxon>Rhabditina</taxon>
        <taxon>Rhabditomorpha</taxon>
        <taxon>Strongyloidea</taxon>
        <taxon>Metastrongylidae</taxon>
        <taxon>Angiostrongylus</taxon>
    </lineage>
</organism>
<evidence type="ECO:0000313" key="1">
    <source>
        <dbReference type="Proteomes" id="UP000035642"/>
    </source>
</evidence>
<dbReference type="WBParaSite" id="ACAC_0000483001-mRNA-1">
    <property type="protein sequence ID" value="ACAC_0000483001-mRNA-1"/>
    <property type="gene ID" value="ACAC_0000483001"/>
</dbReference>